<keyword evidence="5" id="KW-0732">Signal</keyword>
<evidence type="ECO:0000256" key="5">
    <source>
        <dbReference type="SAM" id="SignalP"/>
    </source>
</evidence>
<dbReference type="Gene3D" id="2.120.10.30">
    <property type="entry name" value="TolB, C-terminal domain"/>
    <property type="match status" value="1"/>
</dbReference>
<dbReference type="SUPFAM" id="SSF48452">
    <property type="entry name" value="TPR-like"/>
    <property type="match status" value="1"/>
</dbReference>
<dbReference type="InterPro" id="IPR011990">
    <property type="entry name" value="TPR-like_helical_dom_sf"/>
</dbReference>
<proteinExistence type="predicted"/>
<gene>
    <name evidence="7" type="ORF">CA2015_2770</name>
</gene>
<dbReference type="PRINTS" id="PR01021">
    <property type="entry name" value="OMPADOMAIN"/>
</dbReference>
<dbReference type="EMBL" id="CP012040">
    <property type="protein sequence ID" value="AKP52180.1"/>
    <property type="molecule type" value="Genomic_DNA"/>
</dbReference>
<dbReference type="Proteomes" id="UP000036520">
    <property type="component" value="Chromosome"/>
</dbReference>
<reference evidence="7 8" key="1">
    <citation type="submission" date="2015-07" db="EMBL/GenBank/DDBJ databases">
        <authorList>
            <person name="Kim K.M."/>
        </authorList>
    </citation>
    <scope>NUCLEOTIDE SEQUENCE [LARGE SCALE GENOMIC DNA]</scope>
    <source>
        <strain evidence="7 8">KCTC 12363</strain>
    </source>
</reference>
<feature type="domain" description="OmpA-like" evidence="6">
    <location>
        <begin position="525"/>
        <end position="639"/>
    </location>
</feature>
<feature type="chain" id="PRO_5005208823" evidence="5">
    <location>
        <begin position="21"/>
        <end position="639"/>
    </location>
</feature>
<dbReference type="PANTHER" id="PTHR30329:SF21">
    <property type="entry name" value="LIPOPROTEIN YIAD-RELATED"/>
    <property type="match status" value="1"/>
</dbReference>
<accession>A0A0H4PGK2</accession>
<keyword evidence="7" id="KW-0449">Lipoprotein</keyword>
<dbReference type="CDD" id="cd07185">
    <property type="entry name" value="OmpA_C-like"/>
    <property type="match status" value="1"/>
</dbReference>
<dbReference type="InterPro" id="IPR006665">
    <property type="entry name" value="OmpA-like"/>
</dbReference>
<protein>
    <submittedName>
        <fullName evidence="7">Outer membrane lipoprotein omp16</fullName>
    </submittedName>
</protein>
<dbReference type="InterPro" id="IPR011659">
    <property type="entry name" value="WD40"/>
</dbReference>
<sequence>MLKKLFIVISFAGICFQAMGQEFSIVDKRAIRFYEEGDQFLNRKQLPEAQEKFKAAYERSSDFFEAYLKHAQVLLSRGMPEEALAVTKKGQSRLPLKKNDFFKGKLAWLEGEIYLKQGAFQQALDIFEENEAYFDESFLKSDEYANKLQQLEIIAEGIKNPIDIRKKRLPRPLNQFRLQYFPVLTADGKRLFFTKRDGITVKYNEDIFFSDFDEGEWSEPESISTLINSSYNEGTCTISADGNLLIFTSCNTPGSHGNCDLYITARMNGEWQSPTNMGNKVNTRYWESQPSLSADGSLLFFSSNRPEGEGGIDLWVSERLEDGTWSKAKNLGSSINTKKDEVSPFIFFNNTMLFFASDGHPGFGAKDIFKSVIEGNGFGKPVNMGFPINDQKDQLALFITAQKDFAYYTENNFELGKVDSSYLYRFDFPEEIDLGHELIVTSGIVINEETGEAVEALLSLIDLDRDSTMYNFKSDGKDGTFTMIYPDKENSGLYVEKQGYMPKIYNVDRDSLRNKQGFQINLEPIAKGKHFIFENIFFDFDQTVLKKSSLSSLKKLHKFLLDHPTVKLLIVGHTDNIGKDSYNSELSLKRAKEVKKFLLGEGIYSERLEIEGRGAAEPLRSNDTEENRAFNRRIEVFIL</sequence>
<dbReference type="InterPro" id="IPR011042">
    <property type="entry name" value="6-blade_b-propeller_TolB-like"/>
</dbReference>
<dbReference type="STRING" id="320787.CA2015_2770"/>
<evidence type="ECO:0000313" key="7">
    <source>
        <dbReference type="EMBL" id="AKP52180.1"/>
    </source>
</evidence>
<dbReference type="AlphaFoldDB" id="A0A0H4PGK2"/>
<dbReference type="SUPFAM" id="SSF103088">
    <property type="entry name" value="OmpA-like"/>
    <property type="match status" value="1"/>
</dbReference>
<evidence type="ECO:0000256" key="1">
    <source>
        <dbReference type="ARBA" id="ARBA00004442"/>
    </source>
</evidence>
<dbReference type="Gene3D" id="1.25.40.10">
    <property type="entry name" value="Tetratricopeptide repeat domain"/>
    <property type="match status" value="1"/>
</dbReference>
<feature type="signal peptide" evidence="5">
    <location>
        <begin position="1"/>
        <end position="20"/>
    </location>
</feature>
<dbReference type="Pfam" id="PF07676">
    <property type="entry name" value="PD40"/>
    <property type="match status" value="4"/>
</dbReference>
<dbReference type="OrthoDB" id="9809364at2"/>
<keyword evidence="3" id="KW-0998">Cell outer membrane</keyword>
<dbReference type="InterPro" id="IPR006664">
    <property type="entry name" value="OMP_bac"/>
</dbReference>
<dbReference type="GO" id="GO:0009279">
    <property type="term" value="C:cell outer membrane"/>
    <property type="evidence" value="ECO:0007669"/>
    <property type="project" value="UniProtKB-SubCell"/>
</dbReference>
<dbReference type="PROSITE" id="PS51123">
    <property type="entry name" value="OMPA_2"/>
    <property type="match status" value="1"/>
</dbReference>
<dbReference type="PANTHER" id="PTHR30329">
    <property type="entry name" value="STATOR ELEMENT OF FLAGELLAR MOTOR COMPLEX"/>
    <property type="match status" value="1"/>
</dbReference>
<evidence type="ECO:0000256" key="4">
    <source>
        <dbReference type="PROSITE-ProRule" id="PRU00473"/>
    </source>
</evidence>
<dbReference type="InterPro" id="IPR036737">
    <property type="entry name" value="OmpA-like_sf"/>
</dbReference>
<dbReference type="InterPro" id="IPR050330">
    <property type="entry name" value="Bact_OuterMem_StrucFunc"/>
</dbReference>
<keyword evidence="2 4" id="KW-0472">Membrane</keyword>
<dbReference type="Pfam" id="PF00691">
    <property type="entry name" value="OmpA"/>
    <property type="match status" value="1"/>
</dbReference>
<keyword evidence="8" id="KW-1185">Reference proteome</keyword>
<dbReference type="RefSeq" id="WP_048642436.1">
    <property type="nucleotide sequence ID" value="NZ_CP012040.1"/>
</dbReference>
<evidence type="ECO:0000256" key="2">
    <source>
        <dbReference type="ARBA" id="ARBA00023136"/>
    </source>
</evidence>
<organism evidence="7 8">
    <name type="scientific">Cyclobacterium amurskyense</name>
    <dbReference type="NCBI Taxonomy" id="320787"/>
    <lineage>
        <taxon>Bacteria</taxon>
        <taxon>Pseudomonadati</taxon>
        <taxon>Bacteroidota</taxon>
        <taxon>Cytophagia</taxon>
        <taxon>Cytophagales</taxon>
        <taxon>Cyclobacteriaceae</taxon>
        <taxon>Cyclobacterium</taxon>
    </lineage>
</organism>
<evidence type="ECO:0000259" key="6">
    <source>
        <dbReference type="PROSITE" id="PS51123"/>
    </source>
</evidence>
<dbReference type="SUPFAM" id="SSF82171">
    <property type="entry name" value="DPP6 N-terminal domain-like"/>
    <property type="match status" value="1"/>
</dbReference>
<comment type="subcellular location">
    <subcellularLocation>
        <location evidence="1">Cell outer membrane</location>
    </subcellularLocation>
</comment>
<evidence type="ECO:0000256" key="3">
    <source>
        <dbReference type="ARBA" id="ARBA00023237"/>
    </source>
</evidence>
<evidence type="ECO:0000313" key="8">
    <source>
        <dbReference type="Proteomes" id="UP000036520"/>
    </source>
</evidence>
<name>A0A0H4PGK2_9BACT</name>
<dbReference type="KEGG" id="camu:CA2015_2770"/>
<dbReference type="Gene3D" id="3.30.1330.60">
    <property type="entry name" value="OmpA-like domain"/>
    <property type="match status" value="1"/>
</dbReference>